<feature type="transmembrane region" description="Helical" evidence="1">
    <location>
        <begin position="30"/>
        <end position="47"/>
    </location>
</feature>
<reference evidence="2" key="1">
    <citation type="submission" date="2020-03" db="EMBL/GenBank/DDBJ databases">
        <title>The deep terrestrial virosphere.</title>
        <authorList>
            <person name="Holmfeldt K."/>
            <person name="Nilsson E."/>
            <person name="Simone D."/>
            <person name="Lopez-Fernandez M."/>
            <person name="Wu X."/>
            <person name="de Brujin I."/>
            <person name="Lundin D."/>
            <person name="Andersson A."/>
            <person name="Bertilsson S."/>
            <person name="Dopson M."/>
        </authorList>
    </citation>
    <scope>NUCLEOTIDE SEQUENCE</scope>
    <source>
        <strain evidence="2">TM448A03398</strain>
    </source>
</reference>
<dbReference type="AlphaFoldDB" id="A0A6H1ZZF6"/>
<sequence length="62" mass="6491">MQDKTLIKLTAISALALLESVAMITGHDGALFLPVAALIGAIAGYQIRDIDFKIPGGTHAEK</sequence>
<organism evidence="2">
    <name type="scientific">viral metagenome</name>
    <dbReference type="NCBI Taxonomy" id="1070528"/>
    <lineage>
        <taxon>unclassified sequences</taxon>
        <taxon>metagenomes</taxon>
        <taxon>organismal metagenomes</taxon>
    </lineage>
</organism>
<evidence type="ECO:0000256" key="1">
    <source>
        <dbReference type="SAM" id="Phobius"/>
    </source>
</evidence>
<keyword evidence="1" id="KW-0812">Transmembrane</keyword>
<evidence type="ECO:0000313" key="2">
    <source>
        <dbReference type="EMBL" id="QJA53316.1"/>
    </source>
</evidence>
<name>A0A6H1ZZF6_9ZZZZ</name>
<protein>
    <submittedName>
        <fullName evidence="2">Uncharacterized protein</fullName>
    </submittedName>
</protein>
<proteinExistence type="predicted"/>
<keyword evidence="1" id="KW-1133">Transmembrane helix</keyword>
<dbReference type="EMBL" id="MT144412">
    <property type="protein sequence ID" value="QJA53316.1"/>
    <property type="molecule type" value="Genomic_DNA"/>
</dbReference>
<keyword evidence="1" id="KW-0472">Membrane</keyword>
<accession>A0A6H1ZZF6</accession>
<gene>
    <name evidence="2" type="ORF">TM448A03398_0004</name>
</gene>